<dbReference type="HOGENOM" id="CLU_2301039_0_0_11"/>
<organism evidence="2 3">
    <name type="scientific">Corynebacterium callunae DSM 20147</name>
    <dbReference type="NCBI Taxonomy" id="1121353"/>
    <lineage>
        <taxon>Bacteria</taxon>
        <taxon>Bacillati</taxon>
        <taxon>Actinomycetota</taxon>
        <taxon>Actinomycetes</taxon>
        <taxon>Mycobacteriales</taxon>
        <taxon>Corynebacteriaceae</taxon>
        <taxon>Corynebacterium</taxon>
    </lineage>
</organism>
<feature type="chain" id="PRO_5004018379" evidence="1">
    <location>
        <begin position="27"/>
        <end position="100"/>
    </location>
</feature>
<evidence type="ECO:0000313" key="2">
    <source>
        <dbReference type="EMBL" id="AGG67305.1"/>
    </source>
</evidence>
<gene>
    <name evidence="2" type="ORF">H924_09335</name>
</gene>
<dbReference type="RefSeq" id="WP_015651736.1">
    <property type="nucleotide sequence ID" value="NC_020506.1"/>
</dbReference>
<dbReference type="Proteomes" id="UP000011760">
    <property type="component" value="Chromosome"/>
</dbReference>
<name>M1UGB2_9CORY</name>
<evidence type="ECO:0000313" key="3">
    <source>
        <dbReference type="Proteomes" id="UP000011760"/>
    </source>
</evidence>
<dbReference type="STRING" id="1121353.H924_09335"/>
<proteinExistence type="predicted"/>
<keyword evidence="1" id="KW-0732">Signal</keyword>
<protein>
    <submittedName>
        <fullName evidence="2">Uncharacterized protein</fullName>
    </submittedName>
</protein>
<sequence>MKKIPAIFTALALAGTSIAIPQAASAQTISYADLYTPEDSPYGALNASPSRSMAAVFGGLPSDRSLYSFEITWGNSPYPVTLSATGSIYFDNYVYVALEP</sequence>
<reference evidence="2 3" key="1">
    <citation type="submission" date="2013-02" db="EMBL/GenBank/DDBJ databases">
        <title>The complete genome sequence of Corynebacterium callunae DSM 20147.</title>
        <authorList>
            <person name="Ruckert C."/>
            <person name="Albersmeier A."/>
            <person name="Kalinowski J."/>
        </authorList>
    </citation>
    <scope>NUCLEOTIDE SEQUENCE [LARGE SCALE GENOMIC DNA]</scope>
    <source>
        <strain evidence="2 3">DSM 20147</strain>
    </source>
</reference>
<accession>M1UGB2</accession>
<evidence type="ECO:0000256" key="1">
    <source>
        <dbReference type="SAM" id="SignalP"/>
    </source>
</evidence>
<keyword evidence="3" id="KW-1185">Reference proteome</keyword>
<dbReference type="KEGG" id="ccn:H924_09335"/>
<dbReference type="AlphaFoldDB" id="M1UGB2"/>
<feature type="signal peptide" evidence="1">
    <location>
        <begin position="1"/>
        <end position="26"/>
    </location>
</feature>
<dbReference type="EMBL" id="CP004354">
    <property type="protein sequence ID" value="AGG67305.1"/>
    <property type="molecule type" value="Genomic_DNA"/>
</dbReference>